<protein>
    <submittedName>
        <fullName evidence="3">Uncharacterized protein</fullName>
    </submittedName>
</protein>
<dbReference type="AlphaFoldDB" id="A0A830HXF4"/>
<keyword evidence="1" id="KW-0472">Membrane</keyword>
<evidence type="ECO:0000313" key="4">
    <source>
        <dbReference type="Proteomes" id="UP000660262"/>
    </source>
</evidence>
<evidence type="ECO:0000313" key="3">
    <source>
        <dbReference type="EMBL" id="GHP09657.1"/>
    </source>
</evidence>
<keyword evidence="4" id="KW-1185">Reference proteome</keyword>
<evidence type="ECO:0000256" key="2">
    <source>
        <dbReference type="SAM" id="SignalP"/>
    </source>
</evidence>
<comment type="caution">
    <text evidence="3">The sequence shown here is derived from an EMBL/GenBank/DDBJ whole genome shotgun (WGS) entry which is preliminary data.</text>
</comment>
<name>A0A830HXF4_9CHLO</name>
<gene>
    <name evidence="3" type="ORF">PPROV_000839200</name>
</gene>
<organism evidence="3 4">
    <name type="scientific">Pycnococcus provasolii</name>
    <dbReference type="NCBI Taxonomy" id="41880"/>
    <lineage>
        <taxon>Eukaryota</taxon>
        <taxon>Viridiplantae</taxon>
        <taxon>Chlorophyta</taxon>
        <taxon>Pseudoscourfieldiophyceae</taxon>
        <taxon>Pseudoscourfieldiales</taxon>
        <taxon>Pycnococcaceae</taxon>
        <taxon>Pycnococcus</taxon>
    </lineage>
</organism>
<dbReference type="Proteomes" id="UP000660262">
    <property type="component" value="Unassembled WGS sequence"/>
</dbReference>
<keyword evidence="2" id="KW-0732">Signal</keyword>
<reference evidence="3" key="1">
    <citation type="submission" date="2020-10" db="EMBL/GenBank/DDBJ databases">
        <title>Unveiling of a novel bifunctional photoreceptor, Dualchrome1, isolated from a cosmopolitan green alga.</title>
        <authorList>
            <person name="Suzuki S."/>
            <person name="Kawachi M."/>
        </authorList>
    </citation>
    <scope>NUCLEOTIDE SEQUENCE</scope>
    <source>
        <strain evidence="3">NIES 2893</strain>
    </source>
</reference>
<feature type="signal peptide" evidence="2">
    <location>
        <begin position="1"/>
        <end position="18"/>
    </location>
</feature>
<evidence type="ECO:0000256" key="1">
    <source>
        <dbReference type="SAM" id="Phobius"/>
    </source>
</evidence>
<feature type="transmembrane region" description="Helical" evidence="1">
    <location>
        <begin position="233"/>
        <end position="253"/>
    </location>
</feature>
<sequence>MALRSALLVLAVALSAHAQGPATSGDCKCSCCHTESDSSLAECKLQDYFFMAGNSATCNPDVCRARFQQCPDEGSHNSGKVFATYEDCECSCCHDKKSCDAGDYFTGRFLSKSKEVCSKAVCQARFASCLDEGDHNSGAQTMANFLGGSQVAGECTCLCCMGDKQCRDFRDYKRSTFVAASESVCSTDVCSARFATCPDPGTHNNGGNVFVSYTPMDKRAAMPPSSRDGEMPWWAAVLIAGAVGAAFVGAIWVGRSYLAYRRGYAWVNMRNPVFQNTGFKNLGDSTDVRAPAQAFEVTDVTSV</sequence>
<dbReference type="EMBL" id="BNJQ01000026">
    <property type="protein sequence ID" value="GHP09657.1"/>
    <property type="molecule type" value="Genomic_DNA"/>
</dbReference>
<keyword evidence="1" id="KW-1133">Transmembrane helix</keyword>
<dbReference type="OrthoDB" id="10479125at2759"/>
<proteinExistence type="predicted"/>
<accession>A0A830HXF4</accession>
<keyword evidence="1" id="KW-0812">Transmembrane</keyword>
<feature type="chain" id="PRO_5032284858" evidence="2">
    <location>
        <begin position="19"/>
        <end position="303"/>
    </location>
</feature>